<sequence>MNLKYKRRYDSLKRSIKSYLLENASLTDEICHLQAELSRSRSQRLYLIERLMFHEGLEKPNSSRSSVTNGKIETTENSGGTKKNKPVVVQKKSNDDKAKSVAIVRKKKSAFPMNLNSILLHSLGEIISVNPNFHNESWIYPVGYVATRIYAHPKDPRKKCVFTCKILNNAGIPQFQIIPDNDLDGVFFGESANTCHMELLNTIQRSPNVKVKIPFEVQGEVFFGLSNQKTQSLLMIDPGFPQCTNFKSFAVPNSKSINNASISFETLQAFLT</sequence>
<dbReference type="GO" id="GO:0005634">
    <property type="term" value="C:nucleus"/>
    <property type="evidence" value="ECO:0007669"/>
    <property type="project" value="UniProtKB-SubCell"/>
</dbReference>
<protein>
    <submittedName>
        <fullName evidence="5">Transforming growth factor beta regulator 1</fullName>
    </submittedName>
</protein>
<evidence type="ECO:0000313" key="4">
    <source>
        <dbReference type="Proteomes" id="UP001652661"/>
    </source>
</evidence>
<keyword evidence="4" id="KW-1185">Reference proteome</keyword>
<dbReference type="Gene3D" id="3.30.160.360">
    <property type="match status" value="1"/>
</dbReference>
<dbReference type="AlphaFoldDB" id="A0A6P4HXE5"/>
<gene>
    <name evidence="5" type="primary">LOC108073325</name>
</gene>
<dbReference type="GeneID" id="108073325"/>
<keyword evidence="2" id="KW-0539">Nucleus</keyword>
<name>A0A6P4HXE5_DROKI</name>
<proteinExistence type="predicted"/>
<evidence type="ECO:0000256" key="1">
    <source>
        <dbReference type="ARBA" id="ARBA00004123"/>
    </source>
</evidence>
<evidence type="ECO:0000256" key="3">
    <source>
        <dbReference type="SAM" id="MobiDB-lite"/>
    </source>
</evidence>
<feature type="compositionally biased region" description="Polar residues" evidence="3">
    <location>
        <begin position="60"/>
        <end position="81"/>
    </location>
</feature>
<dbReference type="GO" id="GO:0051726">
    <property type="term" value="P:regulation of cell cycle"/>
    <property type="evidence" value="ECO:0007669"/>
    <property type="project" value="TreeGrafter"/>
</dbReference>
<organism evidence="4 5">
    <name type="scientific">Drosophila kikkawai</name>
    <name type="common">Fruit fly</name>
    <dbReference type="NCBI Taxonomy" id="30033"/>
    <lineage>
        <taxon>Eukaryota</taxon>
        <taxon>Metazoa</taxon>
        <taxon>Ecdysozoa</taxon>
        <taxon>Arthropoda</taxon>
        <taxon>Hexapoda</taxon>
        <taxon>Insecta</taxon>
        <taxon>Pterygota</taxon>
        <taxon>Neoptera</taxon>
        <taxon>Endopterygota</taxon>
        <taxon>Diptera</taxon>
        <taxon>Brachycera</taxon>
        <taxon>Muscomorpha</taxon>
        <taxon>Ephydroidea</taxon>
        <taxon>Drosophilidae</taxon>
        <taxon>Drosophila</taxon>
        <taxon>Sophophora</taxon>
    </lineage>
</organism>
<dbReference type="PROSITE" id="PS51543">
    <property type="entry name" value="FYRC"/>
    <property type="match status" value="1"/>
</dbReference>
<dbReference type="InterPro" id="IPR040092">
    <property type="entry name" value="TBRG1"/>
</dbReference>
<dbReference type="PANTHER" id="PTHR22715:SF0">
    <property type="entry name" value="TRANSFORMING GROWTH FACTOR BETA REGULATOR 1"/>
    <property type="match status" value="1"/>
</dbReference>
<dbReference type="InterPro" id="IPR003888">
    <property type="entry name" value="FYrich_N"/>
</dbReference>
<evidence type="ECO:0000313" key="5">
    <source>
        <dbReference type="RefSeq" id="XP_017020375.1"/>
    </source>
</evidence>
<evidence type="ECO:0000256" key="2">
    <source>
        <dbReference type="ARBA" id="ARBA00023242"/>
    </source>
</evidence>
<dbReference type="SMART" id="SM00542">
    <property type="entry name" value="FYRC"/>
    <property type="match status" value="1"/>
</dbReference>
<accession>A0A6P4HXE5</accession>
<feature type="region of interest" description="Disordered" evidence="3">
    <location>
        <begin position="59"/>
        <end position="91"/>
    </location>
</feature>
<reference evidence="5" key="1">
    <citation type="submission" date="2025-08" db="UniProtKB">
        <authorList>
            <consortium name="RefSeq"/>
        </authorList>
    </citation>
    <scope>IDENTIFICATION</scope>
    <source>
        <strain evidence="5">14028-0561.14</strain>
        <tissue evidence="5">Whole fly</tissue>
    </source>
</reference>
<dbReference type="PANTHER" id="PTHR22715">
    <property type="entry name" value="TRANSFORMING GROWTH FACTOR BETA REGULATED GENE 1"/>
    <property type="match status" value="1"/>
</dbReference>
<dbReference type="OrthoDB" id="285793at2759"/>
<dbReference type="Pfam" id="PF05965">
    <property type="entry name" value="FYRC"/>
    <property type="match status" value="1"/>
</dbReference>
<dbReference type="RefSeq" id="XP_017020375.1">
    <property type="nucleotide sequence ID" value="XM_017164886.2"/>
</dbReference>
<dbReference type="InterPro" id="IPR003889">
    <property type="entry name" value="FYrich_C"/>
</dbReference>
<dbReference type="PROSITE" id="PS51542">
    <property type="entry name" value="FYRN"/>
    <property type="match status" value="1"/>
</dbReference>
<dbReference type="Proteomes" id="UP001652661">
    <property type="component" value="Chromosome 3R"/>
</dbReference>
<dbReference type="SMART" id="SM00541">
    <property type="entry name" value="FYRN"/>
    <property type="match status" value="1"/>
</dbReference>
<comment type="subcellular location">
    <subcellularLocation>
        <location evidence="1">Nucleus</location>
    </subcellularLocation>
</comment>
<dbReference type="Pfam" id="PF05964">
    <property type="entry name" value="FYRN"/>
    <property type="match status" value="1"/>
</dbReference>